<gene>
    <name evidence="1" type="ORF">HPB49_007104</name>
</gene>
<organism evidence="1 2">
    <name type="scientific">Dermacentor silvarum</name>
    <name type="common">Tick</name>
    <dbReference type="NCBI Taxonomy" id="543639"/>
    <lineage>
        <taxon>Eukaryota</taxon>
        <taxon>Metazoa</taxon>
        <taxon>Ecdysozoa</taxon>
        <taxon>Arthropoda</taxon>
        <taxon>Chelicerata</taxon>
        <taxon>Arachnida</taxon>
        <taxon>Acari</taxon>
        <taxon>Parasitiformes</taxon>
        <taxon>Ixodida</taxon>
        <taxon>Ixodoidea</taxon>
        <taxon>Ixodidae</taxon>
        <taxon>Rhipicephalinae</taxon>
        <taxon>Dermacentor</taxon>
    </lineage>
</organism>
<dbReference type="Proteomes" id="UP000821865">
    <property type="component" value="Chromosome 3"/>
</dbReference>
<name>A0ACB8D3R1_DERSI</name>
<keyword evidence="2" id="KW-1185">Reference proteome</keyword>
<sequence length="141" mass="16377">MGFMHETFEQFKKGVIELRREVTEVKTQNSQCQYDIKQMQKALVEAKQEIIELKQYSRSQNVEIKGIPVLPDENLRKSVVKMATFVGVNISEDDIDVVHRVRSKDKDRPNVVLRFCTRAVRDKFFSAARKAKLTTRALGFE</sequence>
<evidence type="ECO:0000313" key="1">
    <source>
        <dbReference type="EMBL" id="KAH7959003.1"/>
    </source>
</evidence>
<dbReference type="EMBL" id="CM023472">
    <property type="protein sequence ID" value="KAH7959003.1"/>
    <property type="molecule type" value="Genomic_DNA"/>
</dbReference>
<accession>A0ACB8D3R1</accession>
<comment type="caution">
    <text evidence="1">The sequence shown here is derived from an EMBL/GenBank/DDBJ whole genome shotgun (WGS) entry which is preliminary data.</text>
</comment>
<evidence type="ECO:0000313" key="2">
    <source>
        <dbReference type="Proteomes" id="UP000821865"/>
    </source>
</evidence>
<protein>
    <submittedName>
        <fullName evidence="1">Uncharacterized protein</fullName>
    </submittedName>
</protein>
<reference evidence="1" key="1">
    <citation type="submission" date="2020-05" db="EMBL/GenBank/DDBJ databases">
        <title>Large-scale comparative analyses of tick genomes elucidate their genetic diversity and vector capacities.</title>
        <authorList>
            <person name="Jia N."/>
            <person name="Wang J."/>
            <person name="Shi W."/>
            <person name="Du L."/>
            <person name="Sun Y."/>
            <person name="Zhan W."/>
            <person name="Jiang J."/>
            <person name="Wang Q."/>
            <person name="Zhang B."/>
            <person name="Ji P."/>
            <person name="Sakyi L.B."/>
            <person name="Cui X."/>
            <person name="Yuan T."/>
            <person name="Jiang B."/>
            <person name="Yang W."/>
            <person name="Lam T.T.-Y."/>
            <person name="Chang Q."/>
            <person name="Ding S."/>
            <person name="Wang X."/>
            <person name="Zhu J."/>
            <person name="Ruan X."/>
            <person name="Zhao L."/>
            <person name="Wei J."/>
            <person name="Que T."/>
            <person name="Du C."/>
            <person name="Cheng J."/>
            <person name="Dai P."/>
            <person name="Han X."/>
            <person name="Huang E."/>
            <person name="Gao Y."/>
            <person name="Liu J."/>
            <person name="Shao H."/>
            <person name="Ye R."/>
            <person name="Li L."/>
            <person name="Wei W."/>
            <person name="Wang X."/>
            <person name="Wang C."/>
            <person name="Yang T."/>
            <person name="Huo Q."/>
            <person name="Li W."/>
            <person name="Guo W."/>
            <person name="Chen H."/>
            <person name="Zhou L."/>
            <person name="Ni X."/>
            <person name="Tian J."/>
            <person name="Zhou Y."/>
            <person name="Sheng Y."/>
            <person name="Liu T."/>
            <person name="Pan Y."/>
            <person name="Xia L."/>
            <person name="Li J."/>
            <person name="Zhao F."/>
            <person name="Cao W."/>
        </authorList>
    </citation>
    <scope>NUCLEOTIDE SEQUENCE</scope>
    <source>
        <strain evidence="1">Dsil-2018</strain>
    </source>
</reference>
<proteinExistence type="predicted"/>